<dbReference type="Proteomes" id="UP000663851">
    <property type="component" value="Unassembled WGS sequence"/>
</dbReference>
<dbReference type="EMBL" id="CAJNYU010001826">
    <property type="protein sequence ID" value="CAF3472033.1"/>
    <property type="molecule type" value="Genomic_DNA"/>
</dbReference>
<dbReference type="EMBL" id="CAJOBO010001023">
    <property type="protein sequence ID" value="CAF4326997.1"/>
    <property type="molecule type" value="Genomic_DNA"/>
</dbReference>
<accession>A0A820VLH9</accession>
<dbReference type="Proteomes" id="UP000663873">
    <property type="component" value="Unassembled WGS sequence"/>
</dbReference>
<evidence type="ECO:0000313" key="5">
    <source>
        <dbReference type="EMBL" id="CAF4445590.1"/>
    </source>
</evidence>
<dbReference type="EMBL" id="CAJNYD010001441">
    <property type="protein sequence ID" value="CAF3337801.1"/>
    <property type="molecule type" value="Genomic_DNA"/>
</dbReference>
<organism evidence="6 7">
    <name type="scientific">Rotaria socialis</name>
    <dbReference type="NCBI Taxonomy" id="392032"/>
    <lineage>
        <taxon>Eukaryota</taxon>
        <taxon>Metazoa</taxon>
        <taxon>Spiralia</taxon>
        <taxon>Gnathifera</taxon>
        <taxon>Rotifera</taxon>
        <taxon>Eurotatoria</taxon>
        <taxon>Bdelloidea</taxon>
        <taxon>Philodinida</taxon>
        <taxon>Philodinidae</taxon>
        <taxon>Rotaria</taxon>
    </lineage>
</organism>
<sequence length="340" mass="38516">MQAGEGNLAKNDDDDDLTKVIVGDDKLFLDGVPDLCECVPSSVDYTPSPSSLGASDGRYFEVNVLLREESAVEQQSHTTQQQHRSSLYDNRKYRIHFGTRPGSYAPERLSYEKCQKRHEKLIDLLNQIHAKLDDLRMKQFLFEILHSSAISTTETWAIEPYACISFGSCPLETVEGVAAIIGRILRQDGIGIFHDGCDYQDHLLGQFVDTSYYIHRFFVISRSDHSQNLSISNDDAREMMAAIGVVYPKLSGQFGKSNETIELHDFEDYYKAEIIEDLNQIISNVSSDQNRSYRIEERKVNSRLLLKDEYSGAIKEAGFELLALFIDAAHLHNTLYPSTP</sequence>
<evidence type="ECO:0000313" key="3">
    <source>
        <dbReference type="EMBL" id="CAF3472033.1"/>
    </source>
</evidence>
<dbReference type="EMBL" id="CAJOBP010004607">
    <property type="protein sequence ID" value="CAF4445590.1"/>
    <property type="molecule type" value="Genomic_DNA"/>
</dbReference>
<dbReference type="EMBL" id="CAJOBQ010001619">
    <property type="protein sequence ID" value="CAF4502261.1"/>
    <property type="molecule type" value="Genomic_DNA"/>
</dbReference>
<dbReference type="Proteomes" id="UP000663869">
    <property type="component" value="Unassembled WGS sequence"/>
</dbReference>
<evidence type="ECO:0000313" key="6">
    <source>
        <dbReference type="EMBL" id="CAF4502261.1"/>
    </source>
</evidence>
<proteinExistence type="predicted"/>
<evidence type="ECO:0000313" key="2">
    <source>
        <dbReference type="EMBL" id="CAF3384182.1"/>
    </source>
</evidence>
<name>A0A820VLH9_9BILA</name>
<dbReference type="Proteomes" id="UP000663833">
    <property type="component" value="Unassembled WGS sequence"/>
</dbReference>
<dbReference type="Proteomes" id="UP000663825">
    <property type="component" value="Unassembled WGS sequence"/>
</dbReference>
<evidence type="ECO:0000313" key="8">
    <source>
        <dbReference type="Proteomes" id="UP000663873"/>
    </source>
</evidence>
<evidence type="ECO:0000313" key="1">
    <source>
        <dbReference type="EMBL" id="CAF3337801.1"/>
    </source>
</evidence>
<protein>
    <submittedName>
        <fullName evidence="6">Uncharacterized protein</fullName>
    </submittedName>
</protein>
<dbReference type="EMBL" id="CAJNXB010004608">
    <property type="protein sequence ID" value="CAF3384182.1"/>
    <property type="molecule type" value="Genomic_DNA"/>
</dbReference>
<evidence type="ECO:0000313" key="4">
    <source>
        <dbReference type="EMBL" id="CAF4326997.1"/>
    </source>
</evidence>
<dbReference type="OrthoDB" id="10045466at2759"/>
<gene>
    <name evidence="3" type="ORF">FME351_LOCUS14900</name>
    <name evidence="4" type="ORF">HFQ381_LOCUS15199</name>
    <name evidence="1" type="ORF">LUA448_LOCUS11851</name>
    <name evidence="2" type="ORF">TIS948_LOCUS26228</name>
    <name evidence="6" type="ORF">TSG867_LOCUS21193</name>
    <name evidence="5" type="ORF">UJA718_LOCUS22412</name>
</gene>
<keyword evidence="8" id="KW-1185">Reference proteome</keyword>
<reference evidence="6" key="1">
    <citation type="submission" date="2021-02" db="EMBL/GenBank/DDBJ databases">
        <authorList>
            <person name="Nowell W R."/>
        </authorList>
    </citation>
    <scope>NUCLEOTIDE SEQUENCE</scope>
</reference>
<dbReference type="Proteomes" id="UP000663862">
    <property type="component" value="Unassembled WGS sequence"/>
</dbReference>
<dbReference type="AlphaFoldDB" id="A0A820VLH9"/>
<evidence type="ECO:0000313" key="7">
    <source>
        <dbReference type="Proteomes" id="UP000663862"/>
    </source>
</evidence>
<comment type="caution">
    <text evidence="6">The sequence shown here is derived from an EMBL/GenBank/DDBJ whole genome shotgun (WGS) entry which is preliminary data.</text>
</comment>